<dbReference type="SUPFAM" id="SSF54060">
    <property type="entry name" value="His-Me finger endonucleases"/>
    <property type="match status" value="1"/>
</dbReference>
<dbReference type="InterPro" id="IPR003615">
    <property type="entry name" value="HNH_nuc"/>
</dbReference>
<gene>
    <name evidence="2" type="ORF">phiTE_011</name>
</gene>
<dbReference type="GeneID" id="14515206"/>
<proteinExistence type="predicted"/>
<dbReference type="Gene3D" id="3.90.75.20">
    <property type="match status" value="1"/>
</dbReference>
<reference evidence="3" key="1">
    <citation type="submission" date="2011-11" db="EMBL/GenBank/DDBJ databases">
        <title>Escape from toxin-antitoxin mediated abortive infection can occur by recombination within a generalized transducing phage of Pectobacterium atrosepticum.</title>
        <authorList>
            <person name="Blower T.R."/>
            <person name="Evans T.J."/>
            <person name="Przybilski R."/>
            <person name="Fineran P.C."/>
            <person name="Salmond G.P.C."/>
        </authorList>
    </citation>
    <scope>NUCLEOTIDE SEQUENCE [LARGE SCALE GENOMIC DNA]</scope>
</reference>
<dbReference type="Proteomes" id="UP000010999">
    <property type="component" value="Segment"/>
</dbReference>
<feature type="domain" description="HNH nuclease" evidence="1">
    <location>
        <begin position="60"/>
        <end position="103"/>
    </location>
</feature>
<keyword evidence="3" id="KW-1185">Reference proteome</keyword>
<dbReference type="EMBL" id="JQ015307">
    <property type="protein sequence ID" value="AEZ66177.1"/>
    <property type="molecule type" value="Genomic_DNA"/>
</dbReference>
<accession>K9L5J1</accession>
<dbReference type="InterPro" id="IPR044925">
    <property type="entry name" value="His-Me_finger_sf"/>
</dbReference>
<organism evidence="2 3">
    <name type="scientific">Pectobacterium phage phiTE</name>
    <dbReference type="NCBI Taxonomy" id="1116482"/>
    <lineage>
        <taxon>Viruses</taxon>
        <taxon>Duplodnaviria</taxon>
        <taxon>Heunggongvirae</taxon>
        <taxon>Uroviricota</taxon>
        <taxon>Caudoviricetes</taxon>
        <taxon>Vequintavirinae</taxon>
        <taxon>Certrevirus</taxon>
        <taxon>Certrevirus phiTE</taxon>
    </lineage>
</organism>
<evidence type="ECO:0000313" key="3">
    <source>
        <dbReference type="Proteomes" id="UP000010999"/>
    </source>
</evidence>
<dbReference type="KEGG" id="vg:14515206"/>
<dbReference type="RefSeq" id="YP_007392473.1">
    <property type="nucleotide sequence ID" value="NC_020201.1"/>
</dbReference>
<evidence type="ECO:0000313" key="2">
    <source>
        <dbReference type="EMBL" id="AEZ66177.1"/>
    </source>
</evidence>
<protein>
    <recommendedName>
        <fullName evidence="1">HNH nuclease domain-containing protein</fullName>
    </recommendedName>
</protein>
<evidence type="ECO:0000259" key="1">
    <source>
        <dbReference type="Pfam" id="PF13392"/>
    </source>
</evidence>
<name>K9L5J1_9CAUD</name>
<dbReference type="Pfam" id="PF13392">
    <property type="entry name" value="HNH_3"/>
    <property type="match status" value="1"/>
</dbReference>
<dbReference type="OrthoDB" id="21336at10239"/>
<reference evidence="2 3" key="2">
    <citation type="journal article" date="2012" name="PLoS Genet.">
        <title>Viral evasion of a bacterial suicide system by RNA-based molecular mimicry enables infectious altruism.</title>
        <authorList>
            <person name="Blower T.R."/>
            <person name="Evans T.J."/>
            <person name="Przybilski R."/>
            <person name="Fineran P.C."/>
            <person name="Salmond G.P."/>
        </authorList>
    </citation>
    <scope>NUCLEOTIDE SEQUENCE [LARGE SCALE GENOMIC DNA]</scope>
</reference>
<sequence length="170" mass="20062">MTKEELHQRVLYRKDGKLIWKERFPKDRFVKTFNTLYAGKEVGSLTETGYLETCIDQNKYLVHRLVFLYHHGYLPEFVEHKDRDGLNNRIDNLRESTHGQNMQNVGIKKNNKSGAVVKGVSQYGKHNKWRVQIMADKVLHTKASFETKELAEDYARVLIKKLHKDFAREK</sequence>